<evidence type="ECO:0000259" key="9">
    <source>
        <dbReference type="SMART" id="SM00859"/>
    </source>
</evidence>
<dbReference type="PANTHER" id="PTHR32338:SF10">
    <property type="entry name" value="N-ACETYL-GAMMA-GLUTAMYL-PHOSPHATE REDUCTASE, CHLOROPLASTIC-RELATED"/>
    <property type="match status" value="1"/>
</dbReference>
<dbReference type="SMART" id="SM00859">
    <property type="entry name" value="Semialdhyde_dh"/>
    <property type="match status" value="1"/>
</dbReference>
<accession>A0A3M7TZN6</accession>
<protein>
    <recommendedName>
        <fullName evidence="7">N-acetyl-gamma-glutamyl-phosphate reductase</fullName>
        <shortName evidence="7">AGPR</shortName>
        <ecNumber evidence="7">1.2.1.38</ecNumber>
    </recommendedName>
    <alternativeName>
        <fullName evidence="7">N-acetyl-glutamate semialdehyde dehydrogenase</fullName>
        <shortName evidence="7">NAGSA dehydrogenase</shortName>
    </alternativeName>
</protein>
<dbReference type="InterPro" id="IPR000706">
    <property type="entry name" value="AGPR_type-1"/>
</dbReference>
<keyword evidence="5 7" id="KW-0560">Oxidoreductase</keyword>
<dbReference type="InterPro" id="IPR023013">
    <property type="entry name" value="AGPR_AS"/>
</dbReference>
<dbReference type="HAMAP" id="MF_00150">
    <property type="entry name" value="ArgC_type1"/>
    <property type="match status" value="1"/>
</dbReference>
<dbReference type="Pfam" id="PF22698">
    <property type="entry name" value="Semialdhyde_dhC_1"/>
    <property type="match status" value="1"/>
</dbReference>
<comment type="subcellular location">
    <subcellularLocation>
        <location evidence="7">Cytoplasm</location>
    </subcellularLocation>
</comment>
<keyword evidence="7" id="KW-0963">Cytoplasm</keyword>
<dbReference type="Pfam" id="PF01118">
    <property type="entry name" value="Semialdhyde_dh"/>
    <property type="match status" value="1"/>
</dbReference>
<dbReference type="GO" id="GO:0005737">
    <property type="term" value="C:cytoplasm"/>
    <property type="evidence" value="ECO:0007669"/>
    <property type="project" value="UniProtKB-SubCell"/>
</dbReference>
<evidence type="ECO:0000256" key="3">
    <source>
        <dbReference type="ARBA" id="ARBA00022605"/>
    </source>
</evidence>
<evidence type="ECO:0000256" key="5">
    <source>
        <dbReference type="ARBA" id="ARBA00023002"/>
    </source>
</evidence>
<comment type="catalytic activity">
    <reaction evidence="6 7">
        <text>N-acetyl-L-glutamate 5-semialdehyde + phosphate + NADP(+) = N-acetyl-L-glutamyl 5-phosphate + NADPH + H(+)</text>
        <dbReference type="Rhea" id="RHEA:21588"/>
        <dbReference type="ChEBI" id="CHEBI:15378"/>
        <dbReference type="ChEBI" id="CHEBI:29123"/>
        <dbReference type="ChEBI" id="CHEBI:43474"/>
        <dbReference type="ChEBI" id="CHEBI:57783"/>
        <dbReference type="ChEBI" id="CHEBI:57936"/>
        <dbReference type="ChEBI" id="CHEBI:58349"/>
        <dbReference type="EC" id="1.2.1.38"/>
    </reaction>
</comment>
<dbReference type="GO" id="GO:0070401">
    <property type="term" value="F:NADP+ binding"/>
    <property type="evidence" value="ECO:0007669"/>
    <property type="project" value="InterPro"/>
</dbReference>
<dbReference type="Gene3D" id="3.30.360.10">
    <property type="entry name" value="Dihydrodipicolinate Reductase, domain 2"/>
    <property type="match status" value="1"/>
</dbReference>
<feature type="active site" evidence="7 8">
    <location>
        <position position="149"/>
    </location>
</feature>
<dbReference type="FunFam" id="3.30.360.10:FF:000014">
    <property type="entry name" value="N-acetyl-gamma-glutamyl-phosphate reductase"/>
    <property type="match status" value="1"/>
</dbReference>
<evidence type="ECO:0000256" key="7">
    <source>
        <dbReference type="HAMAP-Rule" id="MF_00150"/>
    </source>
</evidence>
<proteinExistence type="inferred from homology"/>
<comment type="similarity">
    <text evidence="7">Belongs to the NAGSA dehydrogenase family. Type 1 subfamily.</text>
</comment>
<dbReference type="UniPathway" id="UPA00068">
    <property type="reaction ID" value="UER00108"/>
</dbReference>
<comment type="caution">
    <text evidence="10">The sequence shown here is derived from an EMBL/GenBank/DDBJ whole genome shotgun (WGS) entry which is preliminary data.</text>
</comment>
<dbReference type="EC" id="1.2.1.38" evidence="7"/>
<dbReference type="PROSITE" id="PS01224">
    <property type="entry name" value="ARGC"/>
    <property type="match status" value="1"/>
</dbReference>
<reference evidence="10 11" key="1">
    <citation type="submission" date="2018-10" db="EMBL/GenBank/DDBJ databases">
        <title>Bacillus Keqinensis sp. nov., a moderately halophilic bacterium isolated from a saline-alkaline lake.</title>
        <authorList>
            <person name="Wang H."/>
        </authorList>
    </citation>
    <scope>NUCLEOTIDE SEQUENCE [LARGE SCALE GENOMIC DNA]</scope>
    <source>
        <strain evidence="10 11">KQ-3</strain>
    </source>
</reference>
<dbReference type="Proteomes" id="UP000278746">
    <property type="component" value="Unassembled WGS sequence"/>
</dbReference>
<keyword evidence="4 7" id="KW-0521">NADP</keyword>
<dbReference type="InterPro" id="IPR000534">
    <property type="entry name" value="Semialdehyde_DH_NAD-bd"/>
</dbReference>
<dbReference type="CDD" id="cd23934">
    <property type="entry name" value="AGPR_1_C"/>
    <property type="match status" value="1"/>
</dbReference>
<dbReference type="PANTHER" id="PTHR32338">
    <property type="entry name" value="N-ACETYL-GAMMA-GLUTAMYL-PHOSPHATE REDUCTASE, CHLOROPLASTIC-RELATED-RELATED"/>
    <property type="match status" value="1"/>
</dbReference>
<dbReference type="AlphaFoldDB" id="A0A3M7TZN6"/>
<keyword evidence="3 7" id="KW-0028">Amino-acid biosynthesis</keyword>
<dbReference type="GO" id="GO:0051287">
    <property type="term" value="F:NAD binding"/>
    <property type="evidence" value="ECO:0007669"/>
    <property type="project" value="InterPro"/>
</dbReference>
<dbReference type="GO" id="GO:0006526">
    <property type="term" value="P:L-arginine biosynthetic process"/>
    <property type="evidence" value="ECO:0007669"/>
    <property type="project" value="UniProtKB-UniRule"/>
</dbReference>
<dbReference type="SUPFAM" id="SSF55347">
    <property type="entry name" value="Glyceraldehyde-3-phosphate dehydrogenase-like, C-terminal domain"/>
    <property type="match status" value="1"/>
</dbReference>
<feature type="domain" description="Semialdehyde dehydrogenase NAD-binding" evidence="9">
    <location>
        <begin position="2"/>
        <end position="141"/>
    </location>
</feature>
<dbReference type="CDD" id="cd17895">
    <property type="entry name" value="AGPR_1_N"/>
    <property type="match status" value="1"/>
</dbReference>
<gene>
    <name evidence="7" type="primary">argC</name>
    <name evidence="10" type="ORF">EBO34_08225</name>
</gene>
<evidence type="ECO:0000256" key="1">
    <source>
        <dbReference type="ARBA" id="ARBA00004862"/>
    </source>
</evidence>
<dbReference type="InterPro" id="IPR036291">
    <property type="entry name" value="NAD(P)-bd_dom_sf"/>
</dbReference>
<evidence type="ECO:0000256" key="8">
    <source>
        <dbReference type="PROSITE-ProRule" id="PRU10010"/>
    </source>
</evidence>
<name>A0A3M7TZN6_9BACI</name>
<evidence type="ECO:0000256" key="2">
    <source>
        <dbReference type="ARBA" id="ARBA00022571"/>
    </source>
</evidence>
<comment type="function">
    <text evidence="7">Catalyzes the NADPH-dependent reduction of N-acetyl-5-glutamyl phosphate to yield N-acetyl-L-glutamate 5-semialdehyde.</text>
</comment>
<dbReference type="EMBL" id="RHIB01000001">
    <property type="protein sequence ID" value="RNA69905.1"/>
    <property type="molecule type" value="Genomic_DNA"/>
</dbReference>
<evidence type="ECO:0000313" key="10">
    <source>
        <dbReference type="EMBL" id="RNA69905.1"/>
    </source>
</evidence>
<dbReference type="GO" id="GO:0003942">
    <property type="term" value="F:N-acetyl-gamma-glutamyl-phosphate reductase activity"/>
    <property type="evidence" value="ECO:0007669"/>
    <property type="project" value="UniProtKB-UniRule"/>
</dbReference>
<dbReference type="InterPro" id="IPR050085">
    <property type="entry name" value="AGPR"/>
</dbReference>
<evidence type="ECO:0000313" key="11">
    <source>
        <dbReference type="Proteomes" id="UP000278746"/>
    </source>
</evidence>
<dbReference type="RefSeq" id="WP_122897417.1">
    <property type="nucleotide sequence ID" value="NZ_RHIB01000001.1"/>
</dbReference>
<dbReference type="OrthoDB" id="9801289at2"/>
<dbReference type="NCBIfam" id="TIGR01850">
    <property type="entry name" value="argC"/>
    <property type="match status" value="1"/>
</dbReference>
<dbReference type="Gene3D" id="3.40.50.720">
    <property type="entry name" value="NAD(P)-binding Rossmann-like Domain"/>
    <property type="match status" value="1"/>
</dbReference>
<organism evidence="10 11">
    <name type="scientific">Alteribacter keqinensis</name>
    <dbReference type="NCBI Taxonomy" id="2483800"/>
    <lineage>
        <taxon>Bacteria</taxon>
        <taxon>Bacillati</taxon>
        <taxon>Bacillota</taxon>
        <taxon>Bacilli</taxon>
        <taxon>Bacillales</taxon>
        <taxon>Bacillaceae</taxon>
        <taxon>Alteribacter</taxon>
    </lineage>
</organism>
<dbReference type="SUPFAM" id="SSF51735">
    <property type="entry name" value="NAD(P)-binding Rossmann-fold domains"/>
    <property type="match status" value="1"/>
</dbReference>
<sequence>MNAAIVGGTGYGAVELIRLLKQHPSIQLNSVISKSQSGTLIQEAYPHLQDIYSHTMDEYDIHTLGEETDLVFFATPAGVSKDLVSGCLDKGITCVDLSGDFRLTGDGLYETWYKKSPPEKSVQKKATYGLTEIYRKEIKETSLISNPGCYPTATLLALMPLFKTNWAKEGGIVIDGKSGVSGAGRGMSLNTHFSETNESLKAYKPGTHQHIPEIEQFLNTVSEEEVTVTFTPHLVPMTRGLLCTISVEMKEYQTTKDVISYYEDFYKNDPFVRIRPEGKIPATKEVYGSNFCDIGFYSDKRTGRLTIVSAIDNLGKGAAGQAIQNVNVMNGWEETAGLGQVPVYP</sequence>
<dbReference type="InterPro" id="IPR058924">
    <property type="entry name" value="AGPR_dimerisation_dom"/>
</dbReference>
<evidence type="ECO:0000256" key="6">
    <source>
        <dbReference type="ARBA" id="ARBA00050557"/>
    </source>
</evidence>
<keyword evidence="2 7" id="KW-0055">Arginine biosynthesis</keyword>
<keyword evidence="11" id="KW-1185">Reference proteome</keyword>
<comment type="pathway">
    <text evidence="1 7">Amino-acid biosynthesis; L-arginine biosynthesis; N(2)-acetyl-L-ornithine from L-glutamate: step 3/4.</text>
</comment>
<evidence type="ECO:0000256" key="4">
    <source>
        <dbReference type="ARBA" id="ARBA00022857"/>
    </source>
</evidence>